<dbReference type="HAMAP" id="MF_01310">
    <property type="entry name" value="Ribosomal_uS11"/>
    <property type="match status" value="1"/>
</dbReference>
<dbReference type="PANTHER" id="PTHR11759">
    <property type="entry name" value="40S RIBOSOMAL PROTEIN S14/30S RIBOSOMAL PROTEIN S11"/>
    <property type="match status" value="1"/>
</dbReference>
<evidence type="ECO:0000313" key="5">
    <source>
        <dbReference type="EMBL" id="AGO19269.1"/>
    </source>
</evidence>
<dbReference type="RefSeq" id="YP_008994217.1">
    <property type="nucleotide sequence ID" value="NC_023252.1"/>
</dbReference>
<keyword evidence="3" id="KW-0687">Ribonucleoprotein</keyword>
<comment type="similarity">
    <text evidence="1">Belongs to the universal ribosomal protein uS11 family.</text>
</comment>
<dbReference type="GO" id="GO:1990904">
    <property type="term" value="C:ribonucleoprotein complex"/>
    <property type="evidence" value="ECO:0007669"/>
    <property type="project" value="UniProtKB-KW"/>
</dbReference>
<evidence type="ECO:0000256" key="2">
    <source>
        <dbReference type="ARBA" id="ARBA00022980"/>
    </source>
</evidence>
<evidence type="ECO:0000256" key="3">
    <source>
        <dbReference type="ARBA" id="ARBA00023274"/>
    </source>
</evidence>
<name>V9NFF6_RHOPU</name>
<dbReference type="SUPFAM" id="SSF53137">
    <property type="entry name" value="Translational machinery components"/>
    <property type="match status" value="1"/>
</dbReference>
<dbReference type="Pfam" id="PF00411">
    <property type="entry name" value="Ribosomal_S11"/>
    <property type="match status" value="1"/>
</dbReference>
<dbReference type="InterPro" id="IPR036967">
    <property type="entry name" value="Ribosomal_uS11_sf"/>
</dbReference>
<evidence type="ECO:0000256" key="4">
    <source>
        <dbReference type="SAM" id="SignalP"/>
    </source>
</evidence>
<dbReference type="GeneID" id="18129144"/>
<dbReference type="PIRSF" id="PIRSF002131">
    <property type="entry name" value="Ribosomal_S11"/>
    <property type="match status" value="1"/>
</dbReference>
<evidence type="ECO:0000256" key="1">
    <source>
        <dbReference type="ARBA" id="ARBA00006194"/>
    </source>
</evidence>
<feature type="signal peptide" evidence="4">
    <location>
        <begin position="1"/>
        <end position="23"/>
    </location>
</feature>
<keyword evidence="5" id="KW-0496">Mitochondrion</keyword>
<keyword evidence="2 5" id="KW-0689">Ribosomal protein</keyword>
<accession>V9NFF6</accession>
<sequence>MKLFKSLILSILFTSNNILYTITDLEGNVVYWTSIGAYKTKGAKKITSTSLISVTKLVAAYLQKLNCRFLHVKLKGFRKNKKTILKYIKAKDLNILSICDKNSLPHNGCKEQKTRRL</sequence>
<organism evidence="5">
    <name type="scientific">Rhodymenia pseudopalmata</name>
    <name type="common">Red alga</name>
    <dbReference type="NCBI Taxonomy" id="31502"/>
    <lineage>
        <taxon>Eukaryota</taxon>
        <taxon>Rhodophyta</taxon>
        <taxon>Florideophyceae</taxon>
        <taxon>Rhodymeniophycidae</taxon>
        <taxon>Rhodymeniales</taxon>
        <taxon>Rhodymeniaceae</taxon>
        <taxon>Rhodymenia</taxon>
    </lineage>
</organism>
<dbReference type="GO" id="GO:0006412">
    <property type="term" value="P:translation"/>
    <property type="evidence" value="ECO:0007669"/>
    <property type="project" value="InterPro"/>
</dbReference>
<dbReference type="AlphaFoldDB" id="V9NFF6"/>
<keyword evidence="4" id="KW-0732">Signal</keyword>
<dbReference type="EMBL" id="KC875852">
    <property type="protein sequence ID" value="AGO19269.1"/>
    <property type="molecule type" value="Genomic_DNA"/>
</dbReference>
<dbReference type="Gene3D" id="3.30.420.80">
    <property type="entry name" value="Ribosomal protein S11"/>
    <property type="match status" value="1"/>
</dbReference>
<proteinExistence type="inferred from homology"/>
<feature type="chain" id="PRO_5004779759" evidence="4">
    <location>
        <begin position="24"/>
        <end position="117"/>
    </location>
</feature>
<protein>
    <submittedName>
        <fullName evidence="5">Ribosomal protein S11</fullName>
    </submittedName>
</protein>
<gene>
    <name evidence="5" type="primary">rps11</name>
    <name evidence="5" type="ORF">Rhody.mt.24</name>
</gene>
<reference evidence="5" key="1">
    <citation type="journal article" date="2014" name="Mitochondrial DNA">
        <title>Complete mitochondrial genome of sublittoral macroalga Rhodymenia pseudopalmata (Rhodymeniales, Rhodophyta).</title>
        <authorList>
            <person name="Kim K.M."/>
            <person name="Yang E.C."/>
            <person name="Yi G."/>
            <person name="Yoon H.S."/>
        </authorList>
    </citation>
    <scope>NUCLEOTIDE SEQUENCE</scope>
</reference>
<geneLocation type="mitochondrion" evidence="5"/>
<dbReference type="InterPro" id="IPR001971">
    <property type="entry name" value="Ribosomal_uS11"/>
</dbReference>
<dbReference type="GO" id="GO:0005840">
    <property type="term" value="C:ribosome"/>
    <property type="evidence" value="ECO:0007669"/>
    <property type="project" value="UniProtKB-KW"/>
</dbReference>
<dbReference type="GO" id="GO:0003735">
    <property type="term" value="F:structural constituent of ribosome"/>
    <property type="evidence" value="ECO:0007669"/>
    <property type="project" value="InterPro"/>
</dbReference>